<evidence type="ECO:0000313" key="2">
    <source>
        <dbReference type="Proteomes" id="UP000217944"/>
    </source>
</evidence>
<reference evidence="1 2" key="1">
    <citation type="journal article" date="2017" name="Syst. Appl. Microbiol.">
        <title>Lebetimonas natsushimae sp. nov., a novel strictly anaerobic, moderately thermophilic chemoautotroph isolated from a deep-sea hydrothermal vent polychaete nest in the Mid-Okinawa Trough.</title>
        <authorList>
            <person name="Nagata R."/>
            <person name="Takaki Y."/>
            <person name="Tame A."/>
            <person name="Nunoura T."/>
            <person name="Muto H."/>
            <person name="Mino S."/>
            <person name="Sawayama S."/>
            <person name="Takai K."/>
            <person name="Nakagawa S."/>
        </authorList>
    </citation>
    <scope>NUCLEOTIDE SEQUENCE [LARGE SCALE GENOMIC DNA]</scope>
    <source>
        <strain evidence="1 2">HS1857</strain>
    </source>
</reference>
<proteinExistence type="predicted"/>
<protein>
    <submittedName>
        <fullName evidence="1">Uncharacterized protein</fullName>
    </submittedName>
</protein>
<accession>A0A292YAC8</accession>
<keyword evidence="2" id="KW-1185">Reference proteome</keyword>
<dbReference type="RefSeq" id="WP_096258164.1">
    <property type="nucleotide sequence ID" value="NZ_BDME01000001.1"/>
</dbReference>
<dbReference type="EMBL" id="BDME01000001">
    <property type="protein sequence ID" value="GAX87007.1"/>
    <property type="molecule type" value="Genomic_DNA"/>
</dbReference>
<dbReference type="OrthoDB" id="9999340at2"/>
<dbReference type="Proteomes" id="UP000217944">
    <property type="component" value="Unassembled WGS sequence"/>
</dbReference>
<comment type="caution">
    <text evidence="1">The sequence shown here is derived from an EMBL/GenBank/DDBJ whole genome shotgun (WGS) entry which is preliminary data.</text>
</comment>
<organism evidence="1 2">
    <name type="scientific">Lebetimonas natsushimae</name>
    <dbReference type="NCBI Taxonomy" id="1936991"/>
    <lineage>
        <taxon>Bacteria</taxon>
        <taxon>Pseudomonadati</taxon>
        <taxon>Campylobacterota</taxon>
        <taxon>Epsilonproteobacteria</taxon>
        <taxon>Nautiliales</taxon>
        <taxon>Nautiliaceae</taxon>
        <taxon>Lebetimonas</taxon>
    </lineage>
</organism>
<sequence>MSLKNEINRYLGAKFLQAPIYSDTEIRAKLGVSLLELKHLWIFSSRNYFKEAVDNLIHNNVKIDFEKANKTKEEVIK</sequence>
<gene>
    <name evidence="1" type="ORF">LNAT_P0302</name>
</gene>
<evidence type="ECO:0000313" key="1">
    <source>
        <dbReference type="EMBL" id="GAX87007.1"/>
    </source>
</evidence>
<name>A0A292YAC8_9BACT</name>
<dbReference type="AlphaFoldDB" id="A0A292YAC8"/>